<dbReference type="OrthoDB" id="346004at2"/>
<sequence length="142" mass="15788">MRWLLLPSLALFEDAALFGLRAVTGAFLIYQSHDNVLSAARMTEFVEFMAAHGFVAPALLAPFAIFWQMAAGIGFPIGFAVRWLGLITAIQFVVACWMVHWPMDFNGWWPALILVFLGLYFAARGGGRYGVDSWLEARAARS</sequence>
<keyword evidence="4 7" id="KW-0812">Transmembrane</keyword>
<proteinExistence type="inferred from homology"/>
<dbReference type="InterPro" id="IPR051907">
    <property type="entry name" value="DoxX-like_oxidoreductase"/>
</dbReference>
<organism evidence="8 9">
    <name type="scientific">Allosphingosinicella indica</name>
    <dbReference type="NCBI Taxonomy" id="941907"/>
    <lineage>
        <taxon>Bacteria</taxon>
        <taxon>Pseudomonadati</taxon>
        <taxon>Pseudomonadota</taxon>
        <taxon>Alphaproteobacteria</taxon>
        <taxon>Sphingomonadales</taxon>
        <taxon>Sphingomonadaceae</taxon>
        <taxon>Allosphingosinicella</taxon>
    </lineage>
</organism>
<dbReference type="Proteomes" id="UP000192934">
    <property type="component" value="Chromosome I"/>
</dbReference>
<dbReference type="STRING" id="941907.SAMN06295910_0323"/>
<dbReference type="PANTHER" id="PTHR33452">
    <property type="entry name" value="OXIDOREDUCTASE CATD-RELATED"/>
    <property type="match status" value="1"/>
</dbReference>
<gene>
    <name evidence="8" type="ORF">SAMN06295910_0323</name>
</gene>
<reference evidence="9" key="1">
    <citation type="submission" date="2017-04" db="EMBL/GenBank/DDBJ databases">
        <authorList>
            <person name="Varghese N."/>
            <person name="Submissions S."/>
        </authorList>
    </citation>
    <scope>NUCLEOTIDE SEQUENCE [LARGE SCALE GENOMIC DNA]</scope>
    <source>
        <strain evidence="9">Dd16</strain>
    </source>
</reference>
<evidence type="ECO:0000313" key="9">
    <source>
        <dbReference type="Proteomes" id="UP000192934"/>
    </source>
</evidence>
<comment type="similarity">
    <text evidence="2">Belongs to the DoxX family.</text>
</comment>
<comment type="subcellular location">
    <subcellularLocation>
        <location evidence="1">Cell membrane</location>
        <topology evidence="1">Multi-pass membrane protein</topology>
    </subcellularLocation>
</comment>
<feature type="transmembrane region" description="Helical" evidence="7">
    <location>
        <begin position="107"/>
        <end position="123"/>
    </location>
</feature>
<dbReference type="EMBL" id="LT840185">
    <property type="protein sequence ID" value="SMF61338.1"/>
    <property type="molecule type" value="Genomic_DNA"/>
</dbReference>
<dbReference type="InterPro" id="IPR032808">
    <property type="entry name" value="DoxX"/>
</dbReference>
<evidence type="ECO:0000256" key="6">
    <source>
        <dbReference type="ARBA" id="ARBA00023136"/>
    </source>
</evidence>
<evidence type="ECO:0000256" key="2">
    <source>
        <dbReference type="ARBA" id="ARBA00006679"/>
    </source>
</evidence>
<evidence type="ECO:0000256" key="1">
    <source>
        <dbReference type="ARBA" id="ARBA00004651"/>
    </source>
</evidence>
<name>A0A1X7FYZ7_9SPHN</name>
<evidence type="ECO:0000256" key="7">
    <source>
        <dbReference type="SAM" id="Phobius"/>
    </source>
</evidence>
<evidence type="ECO:0000313" key="8">
    <source>
        <dbReference type="EMBL" id="SMF61338.1"/>
    </source>
</evidence>
<accession>A0A1X7FYZ7</accession>
<dbReference type="AlphaFoldDB" id="A0A1X7FYZ7"/>
<dbReference type="GO" id="GO:0005886">
    <property type="term" value="C:plasma membrane"/>
    <property type="evidence" value="ECO:0007669"/>
    <property type="project" value="UniProtKB-SubCell"/>
</dbReference>
<dbReference type="RefSeq" id="WP_085217214.1">
    <property type="nucleotide sequence ID" value="NZ_LT840185.1"/>
</dbReference>
<feature type="transmembrane region" description="Helical" evidence="7">
    <location>
        <begin position="79"/>
        <end position="101"/>
    </location>
</feature>
<evidence type="ECO:0000256" key="4">
    <source>
        <dbReference type="ARBA" id="ARBA00022692"/>
    </source>
</evidence>
<protein>
    <submittedName>
        <fullName evidence="8">Uncharacterized membrane protein YphA, DoxX/SURF4 family</fullName>
    </submittedName>
</protein>
<feature type="transmembrane region" description="Helical" evidence="7">
    <location>
        <begin position="45"/>
        <end position="67"/>
    </location>
</feature>
<evidence type="ECO:0000256" key="5">
    <source>
        <dbReference type="ARBA" id="ARBA00022989"/>
    </source>
</evidence>
<dbReference type="Pfam" id="PF07681">
    <property type="entry name" value="DoxX"/>
    <property type="match status" value="1"/>
</dbReference>
<dbReference type="PANTHER" id="PTHR33452:SF1">
    <property type="entry name" value="INNER MEMBRANE PROTEIN YPHA-RELATED"/>
    <property type="match status" value="1"/>
</dbReference>
<keyword evidence="9" id="KW-1185">Reference proteome</keyword>
<evidence type="ECO:0000256" key="3">
    <source>
        <dbReference type="ARBA" id="ARBA00022475"/>
    </source>
</evidence>
<keyword evidence="3" id="KW-1003">Cell membrane</keyword>
<keyword evidence="5 7" id="KW-1133">Transmembrane helix</keyword>
<keyword evidence="6 7" id="KW-0472">Membrane</keyword>